<protein>
    <recommendedName>
        <fullName evidence="1">FMN-binding domain-containing protein</fullName>
    </recommendedName>
</protein>
<dbReference type="GO" id="GO:0010181">
    <property type="term" value="F:FMN binding"/>
    <property type="evidence" value="ECO:0007669"/>
    <property type="project" value="InterPro"/>
</dbReference>
<dbReference type="EMBL" id="UOFZ01000060">
    <property type="protein sequence ID" value="VAX12705.1"/>
    <property type="molecule type" value="Genomic_DNA"/>
</dbReference>
<name>A0A3B1C201_9ZZZZ</name>
<dbReference type="InterPro" id="IPR007329">
    <property type="entry name" value="FMN-bd"/>
</dbReference>
<accession>A0A3B1C201</accession>
<feature type="domain" description="FMN-binding" evidence="1">
    <location>
        <begin position="87"/>
        <end position="167"/>
    </location>
</feature>
<dbReference type="SMART" id="SM00900">
    <property type="entry name" value="FMN_bind"/>
    <property type="match status" value="1"/>
</dbReference>
<dbReference type="AlphaFoldDB" id="A0A3B1C201"/>
<gene>
    <name evidence="2" type="ORF">MNBD_GAMMA24-1673</name>
</gene>
<proteinExistence type="predicted"/>
<evidence type="ECO:0000259" key="1">
    <source>
        <dbReference type="SMART" id="SM00900"/>
    </source>
</evidence>
<dbReference type="Pfam" id="PF04205">
    <property type="entry name" value="FMN_bind"/>
    <property type="match status" value="1"/>
</dbReference>
<reference evidence="2" key="1">
    <citation type="submission" date="2018-06" db="EMBL/GenBank/DDBJ databases">
        <authorList>
            <person name="Zhirakovskaya E."/>
        </authorList>
    </citation>
    <scope>NUCLEOTIDE SEQUENCE</scope>
</reference>
<sequence>MKKYPSLLSFLIFIICIANTSAKGIYQSQTAFLNEAFAGDVPKAALIWLTGDIRKTATRILQHKPSRLRVRYWAGATRSAWVLEEIGKERPITIGIVIDKDRIERLRVLAFRESRGDEVRHDFFTRQFSQAKLEPDLQLSNSIDGISGATLSVRALHKLARLALYLNQQRQSRN</sequence>
<organism evidence="2">
    <name type="scientific">hydrothermal vent metagenome</name>
    <dbReference type="NCBI Taxonomy" id="652676"/>
    <lineage>
        <taxon>unclassified sequences</taxon>
        <taxon>metagenomes</taxon>
        <taxon>ecological metagenomes</taxon>
    </lineage>
</organism>
<evidence type="ECO:0000313" key="2">
    <source>
        <dbReference type="EMBL" id="VAX12705.1"/>
    </source>
</evidence>
<dbReference type="GO" id="GO:0016020">
    <property type="term" value="C:membrane"/>
    <property type="evidence" value="ECO:0007669"/>
    <property type="project" value="InterPro"/>
</dbReference>